<dbReference type="KEGG" id="apln:108733660"/>
<evidence type="ECO:0000256" key="4">
    <source>
        <dbReference type="ARBA" id="ARBA00010044"/>
    </source>
</evidence>
<keyword evidence="8" id="KW-0479">Metal-binding</keyword>
<keyword evidence="11" id="KW-0862">Zinc</keyword>
<evidence type="ECO:0000313" key="21">
    <source>
        <dbReference type="RefSeq" id="XP_025835007.1"/>
    </source>
</evidence>
<dbReference type="InterPro" id="IPR000642">
    <property type="entry name" value="Peptidase_M41"/>
</dbReference>
<feature type="compositionally biased region" description="Polar residues" evidence="17">
    <location>
        <begin position="756"/>
        <end position="767"/>
    </location>
</feature>
<dbReference type="Pfam" id="PF06480">
    <property type="entry name" value="FtsH_ext"/>
    <property type="match status" value="1"/>
</dbReference>
<name>A0A7F5RG83_AGRPL</name>
<evidence type="ECO:0000256" key="7">
    <source>
        <dbReference type="ARBA" id="ARBA00022692"/>
    </source>
</evidence>
<dbReference type="GO" id="GO:0034982">
    <property type="term" value="P:mitochondrial protein processing"/>
    <property type="evidence" value="ECO:0007669"/>
    <property type="project" value="TreeGrafter"/>
</dbReference>
<keyword evidence="6" id="KW-0645">Protease</keyword>
<comment type="subcellular location">
    <subcellularLocation>
        <location evidence="2">Membrane</location>
        <topology evidence="2">Multi-pass membrane protein</topology>
    </subcellularLocation>
    <subcellularLocation>
        <location evidence="3">Mitochondrion</location>
    </subcellularLocation>
</comment>
<dbReference type="FunFam" id="1.20.58.760:FF:000003">
    <property type="entry name" value="AFG3-like AAA ATPase 2"/>
    <property type="match status" value="1"/>
</dbReference>
<evidence type="ECO:0000256" key="2">
    <source>
        <dbReference type="ARBA" id="ARBA00004141"/>
    </source>
</evidence>
<comment type="similarity">
    <text evidence="4">In the C-terminal section; belongs to the peptidase M41 family.</text>
</comment>
<keyword evidence="7 18" id="KW-0812">Transmembrane</keyword>
<dbReference type="InterPro" id="IPR005936">
    <property type="entry name" value="FtsH"/>
</dbReference>
<evidence type="ECO:0000256" key="8">
    <source>
        <dbReference type="ARBA" id="ARBA00022723"/>
    </source>
</evidence>
<evidence type="ECO:0000256" key="11">
    <source>
        <dbReference type="ARBA" id="ARBA00022833"/>
    </source>
</evidence>
<keyword evidence="20" id="KW-1185">Reference proteome</keyword>
<evidence type="ECO:0000256" key="18">
    <source>
        <dbReference type="SAM" id="Phobius"/>
    </source>
</evidence>
<evidence type="ECO:0000259" key="19">
    <source>
        <dbReference type="SMART" id="SM00382"/>
    </source>
</evidence>
<dbReference type="InterPro" id="IPR003959">
    <property type="entry name" value="ATPase_AAA_core"/>
</dbReference>
<dbReference type="SUPFAM" id="SSF52540">
    <property type="entry name" value="P-loop containing nucleoside triphosphate hydrolases"/>
    <property type="match status" value="1"/>
</dbReference>
<evidence type="ECO:0000256" key="3">
    <source>
        <dbReference type="ARBA" id="ARBA00004173"/>
    </source>
</evidence>
<dbReference type="Pfam" id="PF17862">
    <property type="entry name" value="AAA_lid_3"/>
    <property type="match status" value="1"/>
</dbReference>
<evidence type="ECO:0000256" key="14">
    <source>
        <dbReference type="ARBA" id="ARBA00022989"/>
    </source>
</evidence>
<sequence length="783" mass="88061">MHRNINHFQIHYLKTFLKGSACNRSCLLNVNRKLFSNFLSSRHINCPRRKVLKAVKNEYGAVWALLHRSGFNENEFVRYINKRNIHSSSQRFQQNDPNDREKKPKKDSEDKVSSLLAKAFLWMLTAYMIIAVISLMFPNSSQPEVVRYVSWNEFLYQMLAKGEVEEIIVRPDVEVVTIVLHEGAIVKGKRVDHRTYHMNVVDINKFEDKLREAERRLGIKEGVPVTYERGGDAAGRLLITLLLIGIILSILSRSRGIRSPLSMDTFTQLGRAKFTLIDPLTGPGKGVHFSDVAGLKEAKQEVMEFVDYLKRPEKYKMLGAKVPRGALLLGPPGCGKTLLAKAVATESNVPFLSMNGSEFIEMIGGLGAARVRNLFNEARKRAPCIIYIDEIDAIGKKRSGQMNLSGASGESEQTLNQLLVEMDGMATKEGIIMLASTNRADILDKALLRPGRFDRHILIDLPDIEERQQIFEQHLKHIVLEKPPNYYSKRLAYLTPGFSGADIANVCNEAALHAARVKQKQVTARNLEYAVERVVGGTEKRSHAMSPEEKKVVAYHESGHTLVGWMLEHTDAFLKVTIVPRTNLALGFAQYVPRDMKLHSKEELFEKMCMALGGRVAESLTFNRVTTGAQNDLEKVTKIAYAQVREFGMSPVVGLVSFSEQEMKERGKKPFSKKMAALIDQEARRLIADAYKRTEEVLLKNKDKLELIAENLLKKETLNYEDVEKLIGPPPYGKKKLIEQAEFEESVRSDAGVVPVSNTAKGISTSQHEAENGKSPEQSVTKS</sequence>
<keyword evidence="15" id="KW-0482">Metalloprotease</keyword>
<dbReference type="InterPro" id="IPR037219">
    <property type="entry name" value="Peptidase_M41-like"/>
</dbReference>
<dbReference type="RefSeq" id="XP_025835007.1">
    <property type="nucleotide sequence ID" value="XM_025979222.1"/>
</dbReference>
<keyword evidence="14 18" id="KW-1133">Transmembrane helix</keyword>
<dbReference type="GO" id="GO:0004176">
    <property type="term" value="F:ATP-dependent peptidase activity"/>
    <property type="evidence" value="ECO:0007669"/>
    <property type="project" value="InterPro"/>
</dbReference>
<organism evidence="20 21">
    <name type="scientific">Agrilus planipennis</name>
    <name type="common">Emerald ash borer</name>
    <name type="synonym">Agrilus marcopoli</name>
    <dbReference type="NCBI Taxonomy" id="224129"/>
    <lineage>
        <taxon>Eukaryota</taxon>
        <taxon>Metazoa</taxon>
        <taxon>Ecdysozoa</taxon>
        <taxon>Arthropoda</taxon>
        <taxon>Hexapoda</taxon>
        <taxon>Insecta</taxon>
        <taxon>Pterygota</taxon>
        <taxon>Neoptera</taxon>
        <taxon>Endopterygota</taxon>
        <taxon>Coleoptera</taxon>
        <taxon>Polyphaga</taxon>
        <taxon>Elateriformia</taxon>
        <taxon>Buprestoidea</taxon>
        <taxon>Buprestidae</taxon>
        <taxon>Agrilinae</taxon>
        <taxon>Agrilus</taxon>
    </lineage>
</organism>
<keyword evidence="12" id="KW-0067">ATP-binding</keyword>
<keyword evidence="16 18" id="KW-0472">Membrane</keyword>
<accession>A0A7F5RG83</accession>
<dbReference type="Gene3D" id="3.40.50.300">
    <property type="entry name" value="P-loop containing nucleotide triphosphate hydrolases"/>
    <property type="match status" value="1"/>
</dbReference>
<dbReference type="GeneID" id="108733660"/>
<dbReference type="PANTHER" id="PTHR43655:SF8">
    <property type="entry name" value="PARAPLEGIN"/>
    <property type="match status" value="1"/>
</dbReference>
<keyword evidence="10" id="KW-0378">Hydrolase</keyword>
<keyword evidence="9" id="KW-0547">Nucleotide-binding</keyword>
<evidence type="ECO:0000256" key="15">
    <source>
        <dbReference type="ARBA" id="ARBA00023049"/>
    </source>
</evidence>
<evidence type="ECO:0000256" key="12">
    <source>
        <dbReference type="ARBA" id="ARBA00022840"/>
    </source>
</evidence>
<evidence type="ECO:0000256" key="13">
    <source>
        <dbReference type="ARBA" id="ARBA00022946"/>
    </source>
</evidence>
<dbReference type="AlphaFoldDB" id="A0A7F5RG83"/>
<dbReference type="GO" id="GO:0005745">
    <property type="term" value="C:m-AAA complex"/>
    <property type="evidence" value="ECO:0007669"/>
    <property type="project" value="TreeGrafter"/>
</dbReference>
<dbReference type="GO" id="GO:0016887">
    <property type="term" value="F:ATP hydrolysis activity"/>
    <property type="evidence" value="ECO:0007669"/>
    <property type="project" value="InterPro"/>
</dbReference>
<comment type="cofactor">
    <cofactor evidence="1">
        <name>Zn(2+)</name>
        <dbReference type="ChEBI" id="CHEBI:29105"/>
    </cofactor>
</comment>
<dbReference type="SUPFAM" id="SSF140990">
    <property type="entry name" value="FtsH protease domain-like"/>
    <property type="match status" value="1"/>
</dbReference>
<evidence type="ECO:0000256" key="16">
    <source>
        <dbReference type="ARBA" id="ARBA00023136"/>
    </source>
</evidence>
<feature type="region of interest" description="Disordered" evidence="17">
    <location>
        <begin position="748"/>
        <end position="783"/>
    </location>
</feature>
<comment type="similarity">
    <text evidence="5">In the N-terminal section; belongs to the AAA ATPase family.</text>
</comment>
<dbReference type="InParanoid" id="A0A7F5RG83"/>
<protein>
    <submittedName>
        <fullName evidence="21">Paraplegin</fullName>
    </submittedName>
</protein>
<feature type="compositionally biased region" description="Basic and acidic residues" evidence="17">
    <location>
        <begin position="97"/>
        <end position="109"/>
    </location>
</feature>
<evidence type="ECO:0000256" key="9">
    <source>
        <dbReference type="ARBA" id="ARBA00022741"/>
    </source>
</evidence>
<dbReference type="InterPro" id="IPR050928">
    <property type="entry name" value="ATP-dep_Zn_Metalloprotease"/>
</dbReference>
<dbReference type="Pfam" id="PF00004">
    <property type="entry name" value="AAA"/>
    <property type="match status" value="1"/>
</dbReference>
<dbReference type="FunCoup" id="A0A7F5RG83">
    <property type="interactions" value="1025"/>
</dbReference>
<evidence type="ECO:0000313" key="20">
    <source>
        <dbReference type="Proteomes" id="UP000192223"/>
    </source>
</evidence>
<dbReference type="FunFam" id="1.10.8.60:FF:000033">
    <property type="entry name" value="paraplegin isoform X1"/>
    <property type="match status" value="1"/>
</dbReference>
<dbReference type="InterPro" id="IPR041569">
    <property type="entry name" value="AAA_lid_3"/>
</dbReference>
<dbReference type="HAMAP" id="MF_01458">
    <property type="entry name" value="FtsH"/>
    <property type="match status" value="1"/>
</dbReference>
<dbReference type="SMART" id="SM00382">
    <property type="entry name" value="AAA"/>
    <property type="match status" value="1"/>
</dbReference>
<reference evidence="21" key="1">
    <citation type="submission" date="2025-08" db="UniProtKB">
        <authorList>
            <consortium name="RefSeq"/>
        </authorList>
    </citation>
    <scope>IDENTIFICATION</scope>
    <source>
        <tissue evidence="21">Entire body</tissue>
    </source>
</reference>
<feature type="transmembrane region" description="Helical" evidence="18">
    <location>
        <begin position="115"/>
        <end position="137"/>
    </location>
</feature>
<dbReference type="InterPro" id="IPR027417">
    <property type="entry name" value="P-loop_NTPase"/>
</dbReference>
<dbReference type="NCBIfam" id="TIGR01241">
    <property type="entry name" value="FtsH_fam"/>
    <property type="match status" value="1"/>
</dbReference>
<dbReference type="InterPro" id="IPR011546">
    <property type="entry name" value="Pept_M41_FtsH_extracell"/>
</dbReference>
<dbReference type="GO" id="GO:0008270">
    <property type="term" value="F:zinc ion binding"/>
    <property type="evidence" value="ECO:0007669"/>
    <property type="project" value="InterPro"/>
</dbReference>
<dbReference type="Gene3D" id="1.10.8.60">
    <property type="match status" value="1"/>
</dbReference>
<proteinExistence type="inferred from homology"/>
<gene>
    <name evidence="21" type="primary">LOC108733660</name>
</gene>
<evidence type="ECO:0000256" key="10">
    <source>
        <dbReference type="ARBA" id="ARBA00022801"/>
    </source>
</evidence>
<keyword evidence="13" id="KW-0809">Transit peptide</keyword>
<feature type="domain" description="AAA+ ATPase" evidence="19">
    <location>
        <begin position="322"/>
        <end position="463"/>
    </location>
</feature>
<dbReference type="InterPro" id="IPR003593">
    <property type="entry name" value="AAA+_ATPase"/>
</dbReference>
<evidence type="ECO:0000256" key="5">
    <source>
        <dbReference type="ARBA" id="ARBA00010550"/>
    </source>
</evidence>
<dbReference type="Gene3D" id="3.40.1690.20">
    <property type="match status" value="1"/>
</dbReference>
<dbReference type="PANTHER" id="PTHR43655">
    <property type="entry name" value="ATP-DEPENDENT PROTEASE"/>
    <property type="match status" value="1"/>
</dbReference>
<dbReference type="Proteomes" id="UP000192223">
    <property type="component" value="Unplaced"/>
</dbReference>
<evidence type="ECO:0000256" key="6">
    <source>
        <dbReference type="ARBA" id="ARBA00022670"/>
    </source>
</evidence>
<dbReference type="FunFam" id="3.40.50.300:FF:000277">
    <property type="entry name" value="ATP-dependent zinc metalloprotease FtsH"/>
    <property type="match status" value="1"/>
</dbReference>
<dbReference type="CDD" id="cd19501">
    <property type="entry name" value="RecA-like_FtsH"/>
    <property type="match status" value="1"/>
</dbReference>
<dbReference type="GO" id="GO:0004222">
    <property type="term" value="F:metalloendopeptidase activity"/>
    <property type="evidence" value="ECO:0007669"/>
    <property type="project" value="InterPro"/>
</dbReference>
<dbReference type="Pfam" id="PF01434">
    <property type="entry name" value="Peptidase_M41"/>
    <property type="match status" value="1"/>
</dbReference>
<evidence type="ECO:0000256" key="17">
    <source>
        <dbReference type="SAM" id="MobiDB-lite"/>
    </source>
</evidence>
<evidence type="ECO:0000256" key="1">
    <source>
        <dbReference type="ARBA" id="ARBA00001947"/>
    </source>
</evidence>
<dbReference type="OrthoDB" id="1413014at2759"/>
<feature type="region of interest" description="Disordered" evidence="17">
    <location>
        <begin position="88"/>
        <end position="109"/>
    </location>
</feature>
<dbReference type="Gene3D" id="1.20.58.760">
    <property type="entry name" value="Peptidase M41"/>
    <property type="match status" value="1"/>
</dbReference>
<dbReference type="GO" id="GO:0005524">
    <property type="term" value="F:ATP binding"/>
    <property type="evidence" value="ECO:0007669"/>
    <property type="project" value="UniProtKB-KW"/>
</dbReference>